<dbReference type="GO" id="GO:0004777">
    <property type="term" value="F:succinate-semialdehyde dehydrogenase (NAD+) activity"/>
    <property type="evidence" value="ECO:0007669"/>
    <property type="project" value="TreeGrafter"/>
</dbReference>
<dbReference type="AlphaFoldDB" id="A0A9W9E3E2"/>
<dbReference type="EMBL" id="JAOPEN010000006">
    <property type="protein sequence ID" value="KAJ4855605.1"/>
    <property type="molecule type" value="Genomic_DNA"/>
</dbReference>
<dbReference type="InterPro" id="IPR016162">
    <property type="entry name" value="Ald_DH_N"/>
</dbReference>
<dbReference type="InterPro" id="IPR050740">
    <property type="entry name" value="Aldehyde_DH_Superfamily"/>
</dbReference>
<dbReference type="Proteomes" id="UP001140511">
    <property type="component" value="Unassembled WGS sequence"/>
</dbReference>
<dbReference type="Pfam" id="PF00171">
    <property type="entry name" value="Aldedh"/>
    <property type="match status" value="2"/>
</dbReference>
<dbReference type="RefSeq" id="XP_056024661.1">
    <property type="nucleotide sequence ID" value="XM_056176183.1"/>
</dbReference>
<gene>
    <name evidence="3" type="ORF">T069G_08973</name>
</gene>
<protein>
    <submittedName>
        <fullName evidence="3">Aldehyde dehydrogenase family domain-containing protein</fullName>
    </submittedName>
</protein>
<dbReference type="Gene3D" id="3.40.605.10">
    <property type="entry name" value="Aldehyde Dehydrogenase, Chain A, domain 1"/>
    <property type="match status" value="1"/>
</dbReference>
<evidence type="ECO:0000313" key="4">
    <source>
        <dbReference type="Proteomes" id="UP001140511"/>
    </source>
</evidence>
<dbReference type="GeneID" id="80870871"/>
<dbReference type="Gene3D" id="3.40.309.10">
    <property type="entry name" value="Aldehyde Dehydrogenase, Chain A, domain 2"/>
    <property type="match status" value="1"/>
</dbReference>
<comment type="caution">
    <text evidence="3">The sequence shown here is derived from an EMBL/GenBank/DDBJ whole genome shotgun (WGS) entry which is preliminary data.</text>
</comment>
<reference evidence="3" key="1">
    <citation type="submission" date="2022-09" db="EMBL/GenBank/DDBJ databases">
        <title>Chromosome-level assembly of Trichoderma breve T069, a fungus used in development of biopesticide product.</title>
        <authorList>
            <person name="Lin R."/>
            <person name="Liu T."/>
        </authorList>
    </citation>
    <scope>NUCLEOTIDE SEQUENCE</scope>
    <source>
        <strain evidence="3">T069</strain>
    </source>
</reference>
<dbReference type="InterPro" id="IPR016163">
    <property type="entry name" value="Ald_DH_C"/>
</dbReference>
<keyword evidence="1" id="KW-0560">Oxidoreductase</keyword>
<dbReference type="GO" id="GO:0009450">
    <property type="term" value="P:gamma-aminobutyric acid catabolic process"/>
    <property type="evidence" value="ECO:0007669"/>
    <property type="project" value="TreeGrafter"/>
</dbReference>
<dbReference type="PANTHER" id="PTHR43353:SF6">
    <property type="entry name" value="CYTOPLASMIC ALDEHYDE DEHYDROGENASE (EUROFUNG)"/>
    <property type="match status" value="1"/>
</dbReference>
<name>A0A9W9E3E2_9HYPO</name>
<dbReference type="PANTHER" id="PTHR43353">
    <property type="entry name" value="SUCCINATE-SEMIALDEHYDE DEHYDROGENASE, MITOCHONDRIAL"/>
    <property type="match status" value="1"/>
</dbReference>
<evidence type="ECO:0000313" key="3">
    <source>
        <dbReference type="EMBL" id="KAJ4855605.1"/>
    </source>
</evidence>
<evidence type="ECO:0000256" key="1">
    <source>
        <dbReference type="ARBA" id="ARBA00023002"/>
    </source>
</evidence>
<dbReference type="InterPro" id="IPR016161">
    <property type="entry name" value="Ald_DH/histidinol_DH"/>
</dbReference>
<evidence type="ECO:0000259" key="2">
    <source>
        <dbReference type="Pfam" id="PF00171"/>
    </source>
</evidence>
<sequence length="248" mass="26227">MFYFSHTEIGVNREVFNHEHGVASACRSIADLIQVVTTSTSPVIAASGRSALVVKEPYGVVLGIFSPEHSPRPGATGLPAAACYGHCRGNTVVLRGPEAAPGTMWRIASALHDAGLPAGCLNTLYHVPKDTGIIISSPNASSANSKVAEEFCKALLLALKDSSDTQGWDVAQLVSDVAVINNKKLITDALSKGAQLLADDMGHGIESASKLRLTIIMGVRKDMDIYYKECFGPVVSLLVAIPPSKEMI</sequence>
<feature type="domain" description="Aldehyde dehydrogenase" evidence="2">
    <location>
        <begin position="20"/>
        <end position="133"/>
    </location>
</feature>
<accession>A0A9W9E3E2</accession>
<proteinExistence type="predicted"/>
<dbReference type="InterPro" id="IPR015590">
    <property type="entry name" value="Aldehyde_DH_dom"/>
</dbReference>
<keyword evidence="4" id="KW-1185">Reference proteome</keyword>
<organism evidence="3 4">
    <name type="scientific">Trichoderma breve</name>
    <dbReference type="NCBI Taxonomy" id="2034170"/>
    <lineage>
        <taxon>Eukaryota</taxon>
        <taxon>Fungi</taxon>
        <taxon>Dikarya</taxon>
        <taxon>Ascomycota</taxon>
        <taxon>Pezizomycotina</taxon>
        <taxon>Sordariomycetes</taxon>
        <taxon>Hypocreomycetidae</taxon>
        <taxon>Hypocreales</taxon>
        <taxon>Hypocreaceae</taxon>
        <taxon>Trichoderma</taxon>
    </lineage>
</organism>
<feature type="domain" description="Aldehyde dehydrogenase" evidence="2">
    <location>
        <begin position="145"/>
        <end position="238"/>
    </location>
</feature>
<dbReference type="SUPFAM" id="SSF53720">
    <property type="entry name" value="ALDH-like"/>
    <property type="match status" value="1"/>
</dbReference>